<dbReference type="Pfam" id="PF01654">
    <property type="entry name" value="Cyt_bd_oxida_I"/>
    <property type="match status" value="2"/>
</dbReference>
<evidence type="ECO:0000256" key="11">
    <source>
        <dbReference type="SAM" id="Phobius"/>
    </source>
</evidence>
<feature type="transmembrane region" description="Helical" evidence="11">
    <location>
        <begin position="323"/>
        <end position="346"/>
    </location>
</feature>
<sequence>MNLLEQWLSYPAAPDRVLSTIGIEIHWLILQYVLGLPLLIAVALLAYKKSGDSRWERMARTMTKALGLVFAVGAASGTASEFGLVVVWPNVLEAAGRYLFFPLYLEIFAFLTEIVFIYLLVFGWGKLSTNAKIAVAFLAMFGAWFSGAMITSVNSYMVAPTGIVPAYDPFSGWKYDQGYPKVLLVVPREIVGVLDVGKLQSLGMEVVGDTGQGVAVKMPSRIVARLAAEAWGGVRVRDSVLKLVVKPEAVGAVGDLLVKDVVDRILLLTVQTVGYTTVTFQSPVYPGTLLHSIGAGLTVTAFTVLGAYSLLLLRSRDEKSREYYLLGLKFGAIASLLTVFLQGAVFGHVMGEEIAKYNPEKLAAMEGTSSSILSISRLLGLEKLMAFIAYGSFDARLPGYDGIPVDYCTLLGAPRVTDCRPPLVVHYLYYAKVGLSVLLGLYALLLVLLLYRRANLPGYLLWLGALSPVLAQLVSFLGWAVREIGRKPWTVYGVMTVDVAHTANPADPLAYVIVALLFLGALAGLVYASWKVLYEPSVKG</sequence>
<feature type="transmembrane region" description="Helical" evidence="11">
    <location>
        <begin position="289"/>
        <end position="311"/>
    </location>
</feature>
<evidence type="ECO:0000256" key="4">
    <source>
        <dbReference type="ARBA" id="ARBA00022617"/>
    </source>
</evidence>
<accession>A0A7L9FJJ1</accession>
<evidence type="ECO:0000313" key="13">
    <source>
        <dbReference type="Proteomes" id="UP000594121"/>
    </source>
</evidence>
<dbReference type="GO" id="GO:0046872">
    <property type="term" value="F:metal ion binding"/>
    <property type="evidence" value="ECO:0007669"/>
    <property type="project" value="UniProtKB-KW"/>
</dbReference>
<keyword evidence="10 11" id="KW-0472">Membrane</keyword>
<evidence type="ECO:0000256" key="1">
    <source>
        <dbReference type="ARBA" id="ARBA00004651"/>
    </source>
</evidence>
<keyword evidence="4" id="KW-0349">Heme</keyword>
<evidence type="ECO:0000256" key="10">
    <source>
        <dbReference type="ARBA" id="ARBA00023136"/>
    </source>
</evidence>
<comment type="subcellular location">
    <subcellularLocation>
        <location evidence="1">Cell membrane</location>
        <topology evidence="1">Multi-pass membrane protein</topology>
    </subcellularLocation>
</comment>
<keyword evidence="9" id="KW-0408">Iron</keyword>
<reference evidence="12 13" key="1">
    <citation type="submission" date="2020-10" db="EMBL/GenBank/DDBJ databases">
        <title>Thermofilum lucidum 3507LT sp. nov. a novel member of Thermofilaceae family isolated from Chile hot spring, and proposal of description order Thermofilales.</title>
        <authorList>
            <person name="Zayulina K.S."/>
            <person name="Elcheninov A.G."/>
            <person name="Toshchakov S.V."/>
            <person name="Kublanov I.V."/>
        </authorList>
    </citation>
    <scope>NUCLEOTIDE SEQUENCE [LARGE SCALE GENOMIC DNA]</scope>
    <source>
        <strain evidence="12 13">3507LT</strain>
    </source>
</reference>
<feature type="transmembrane region" description="Helical" evidence="11">
    <location>
        <begin position="458"/>
        <end position="481"/>
    </location>
</feature>
<dbReference type="PANTHER" id="PTHR30365:SF14">
    <property type="entry name" value="CYTOCHROME BD MENAQUINOL OXIDASE SUBUNIT I-RELATED"/>
    <property type="match status" value="1"/>
</dbReference>
<evidence type="ECO:0000256" key="3">
    <source>
        <dbReference type="ARBA" id="ARBA00022475"/>
    </source>
</evidence>
<feature type="transmembrane region" description="Helical" evidence="11">
    <location>
        <begin position="427"/>
        <end position="451"/>
    </location>
</feature>
<feature type="transmembrane region" description="Helical" evidence="11">
    <location>
        <begin position="100"/>
        <end position="121"/>
    </location>
</feature>
<dbReference type="EMBL" id="CP062310">
    <property type="protein sequence ID" value="QOJ79056.1"/>
    <property type="molecule type" value="Genomic_DNA"/>
</dbReference>
<dbReference type="GO" id="GO:0020037">
    <property type="term" value="F:heme binding"/>
    <property type="evidence" value="ECO:0007669"/>
    <property type="project" value="TreeGrafter"/>
</dbReference>
<evidence type="ECO:0000256" key="9">
    <source>
        <dbReference type="ARBA" id="ARBA00023004"/>
    </source>
</evidence>
<dbReference type="GeneID" id="59148410"/>
<keyword evidence="5 11" id="KW-0812">Transmembrane</keyword>
<keyword evidence="6" id="KW-0479">Metal-binding</keyword>
<organism evidence="12 13">
    <name type="scientific">Infirmifilum lucidum</name>
    <dbReference type="NCBI Taxonomy" id="2776706"/>
    <lineage>
        <taxon>Archaea</taxon>
        <taxon>Thermoproteota</taxon>
        <taxon>Thermoprotei</taxon>
        <taxon>Thermofilales</taxon>
        <taxon>Thermofilaceae</taxon>
        <taxon>Infirmifilum</taxon>
    </lineage>
</organism>
<dbReference type="GO" id="GO:0005886">
    <property type="term" value="C:plasma membrane"/>
    <property type="evidence" value="ECO:0007669"/>
    <property type="project" value="UniProtKB-SubCell"/>
</dbReference>
<feature type="transmembrane region" description="Helical" evidence="11">
    <location>
        <begin position="25"/>
        <end position="47"/>
    </location>
</feature>
<feature type="transmembrane region" description="Helical" evidence="11">
    <location>
        <begin position="68"/>
        <end position="88"/>
    </location>
</feature>
<feature type="transmembrane region" description="Helical" evidence="11">
    <location>
        <begin position="509"/>
        <end position="530"/>
    </location>
</feature>
<evidence type="ECO:0000256" key="6">
    <source>
        <dbReference type="ARBA" id="ARBA00022723"/>
    </source>
</evidence>
<keyword evidence="2" id="KW-0813">Transport</keyword>
<dbReference type="InterPro" id="IPR002585">
    <property type="entry name" value="Cyt-d_ubiquinol_oxidase_su_1"/>
</dbReference>
<feature type="transmembrane region" description="Helical" evidence="11">
    <location>
        <begin position="133"/>
        <end position="153"/>
    </location>
</feature>
<evidence type="ECO:0000256" key="8">
    <source>
        <dbReference type="ARBA" id="ARBA00022989"/>
    </source>
</evidence>
<dbReference type="AlphaFoldDB" id="A0A7L9FJJ1"/>
<dbReference type="InParanoid" id="A0A7L9FJJ1"/>
<evidence type="ECO:0000256" key="5">
    <source>
        <dbReference type="ARBA" id="ARBA00022692"/>
    </source>
</evidence>
<evidence type="ECO:0000313" key="12">
    <source>
        <dbReference type="EMBL" id="QOJ79056.1"/>
    </source>
</evidence>
<dbReference type="KEGG" id="thel:IG193_00900"/>
<evidence type="ECO:0000256" key="7">
    <source>
        <dbReference type="ARBA" id="ARBA00022982"/>
    </source>
</evidence>
<keyword evidence="8 11" id="KW-1133">Transmembrane helix</keyword>
<dbReference type="GO" id="GO:0070069">
    <property type="term" value="C:cytochrome complex"/>
    <property type="evidence" value="ECO:0007669"/>
    <property type="project" value="InterPro"/>
</dbReference>
<gene>
    <name evidence="12" type="ORF">IG193_00900</name>
</gene>
<name>A0A7L9FJJ1_9CREN</name>
<dbReference type="Proteomes" id="UP000594121">
    <property type="component" value="Chromosome"/>
</dbReference>
<dbReference type="GO" id="GO:0016682">
    <property type="term" value="F:oxidoreductase activity, acting on diphenols and related substances as donors, oxygen as acceptor"/>
    <property type="evidence" value="ECO:0007669"/>
    <property type="project" value="TreeGrafter"/>
</dbReference>
<dbReference type="GO" id="GO:0019646">
    <property type="term" value="P:aerobic electron transport chain"/>
    <property type="evidence" value="ECO:0007669"/>
    <property type="project" value="InterPro"/>
</dbReference>
<dbReference type="GO" id="GO:0009055">
    <property type="term" value="F:electron transfer activity"/>
    <property type="evidence" value="ECO:0007669"/>
    <property type="project" value="InterPro"/>
</dbReference>
<keyword evidence="7" id="KW-0249">Electron transport</keyword>
<evidence type="ECO:0000256" key="2">
    <source>
        <dbReference type="ARBA" id="ARBA00022448"/>
    </source>
</evidence>
<proteinExistence type="predicted"/>
<dbReference type="PANTHER" id="PTHR30365">
    <property type="entry name" value="CYTOCHROME D UBIQUINOL OXIDASE"/>
    <property type="match status" value="1"/>
</dbReference>
<keyword evidence="3" id="KW-1003">Cell membrane</keyword>
<protein>
    <submittedName>
        <fullName evidence="12">Cytochrome ubiquinol oxidase subunit I</fullName>
    </submittedName>
</protein>
<keyword evidence="13" id="KW-1185">Reference proteome</keyword>
<dbReference type="RefSeq" id="WP_192819028.1">
    <property type="nucleotide sequence ID" value="NZ_CP062310.1"/>
</dbReference>